<dbReference type="SUPFAM" id="SSF51366">
    <property type="entry name" value="Ribulose-phoshate binding barrel"/>
    <property type="match status" value="1"/>
</dbReference>
<evidence type="ECO:0000256" key="2">
    <source>
        <dbReference type="ARBA" id="ARBA00004696"/>
    </source>
</evidence>
<dbReference type="KEGG" id="mel:Metbo_2046"/>
<evidence type="ECO:0000313" key="13">
    <source>
        <dbReference type="Proteomes" id="UP000007490"/>
    </source>
</evidence>
<dbReference type="RefSeq" id="WP_013645616.1">
    <property type="nucleotide sequence ID" value="NC_015216.1"/>
</dbReference>
<dbReference type="Proteomes" id="UP000007490">
    <property type="component" value="Chromosome"/>
</dbReference>
<feature type="domain" description="Indole-3-glycerol phosphate synthase" evidence="11">
    <location>
        <begin position="9"/>
        <end position="259"/>
    </location>
</feature>
<comment type="catalytic activity">
    <reaction evidence="1">
        <text>1-(2-carboxyphenylamino)-1-deoxy-D-ribulose 5-phosphate + H(+) = (1S,2R)-1-C-(indol-3-yl)glycerol 3-phosphate + CO2 + H2O</text>
        <dbReference type="Rhea" id="RHEA:23476"/>
        <dbReference type="ChEBI" id="CHEBI:15377"/>
        <dbReference type="ChEBI" id="CHEBI:15378"/>
        <dbReference type="ChEBI" id="CHEBI:16526"/>
        <dbReference type="ChEBI" id="CHEBI:58613"/>
        <dbReference type="ChEBI" id="CHEBI:58866"/>
        <dbReference type="EC" id="4.1.1.48"/>
    </reaction>
</comment>
<evidence type="ECO:0000256" key="10">
    <source>
        <dbReference type="ARBA" id="ARBA00023239"/>
    </source>
</evidence>
<name>F0TBJ6_METLA</name>
<dbReference type="Gene3D" id="3.20.20.70">
    <property type="entry name" value="Aldolase class I"/>
    <property type="match status" value="1"/>
</dbReference>
<dbReference type="InterPro" id="IPR001468">
    <property type="entry name" value="Indole-3-GlycerolPSynthase_CS"/>
</dbReference>
<evidence type="ECO:0000256" key="4">
    <source>
        <dbReference type="ARBA" id="ARBA00012362"/>
    </source>
</evidence>
<dbReference type="CDD" id="cd00331">
    <property type="entry name" value="IGPS"/>
    <property type="match status" value="1"/>
</dbReference>
<keyword evidence="6" id="KW-0028">Amino-acid biosynthesis</keyword>
<dbReference type="GO" id="GO:0004425">
    <property type="term" value="F:indole-3-glycerol-phosphate synthase activity"/>
    <property type="evidence" value="ECO:0007669"/>
    <property type="project" value="UniProtKB-EC"/>
</dbReference>
<reference evidence="13" key="1">
    <citation type="submission" date="2011-02" db="EMBL/GenBank/DDBJ databases">
        <title>Complete sequence of Methanobacterium sp. AL-21.</title>
        <authorList>
            <consortium name="US DOE Joint Genome Institute"/>
            <person name="Lucas S."/>
            <person name="Copeland A."/>
            <person name="Lapidus A."/>
            <person name="Cheng J.-F."/>
            <person name="Goodwin L."/>
            <person name="Pitluck S."/>
            <person name="Chertkov O."/>
            <person name="Detter J.C."/>
            <person name="Han C."/>
            <person name="Tapia R."/>
            <person name="Land M."/>
            <person name="Hauser L."/>
            <person name="Kyrpides N."/>
            <person name="Ivanova N."/>
            <person name="Mikhailova N."/>
            <person name="Pagani I."/>
            <person name="Cadillo-Quiroz H."/>
            <person name="Imachi H."/>
            <person name="Zinder S."/>
            <person name="Liu W."/>
            <person name="Woyke T."/>
        </authorList>
    </citation>
    <scope>NUCLEOTIDE SEQUENCE [LARGE SCALE GENOMIC DNA]</scope>
    <source>
        <strain evidence="13">AL-21</strain>
    </source>
</reference>
<evidence type="ECO:0000256" key="5">
    <source>
        <dbReference type="ARBA" id="ARBA00018080"/>
    </source>
</evidence>
<accession>F0TBJ6</accession>
<evidence type="ECO:0000256" key="1">
    <source>
        <dbReference type="ARBA" id="ARBA00001633"/>
    </source>
</evidence>
<dbReference type="GO" id="GO:0000162">
    <property type="term" value="P:L-tryptophan biosynthetic process"/>
    <property type="evidence" value="ECO:0007669"/>
    <property type="project" value="UniProtKB-UniPathway"/>
</dbReference>
<dbReference type="Pfam" id="PF00218">
    <property type="entry name" value="IGPS"/>
    <property type="match status" value="1"/>
</dbReference>
<organism evidence="12 13">
    <name type="scientific">Methanobacterium lacus (strain AL-21)</name>
    <dbReference type="NCBI Taxonomy" id="877455"/>
    <lineage>
        <taxon>Archaea</taxon>
        <taxon>Methanobacteriati</taxon>
        <taxon>Methanobacteriota</taxon>
        <taxon>Methanomada group</taxon>
        <taxon>Methanobacteria</taxon>
        <taxon>Methanobacteriales</taxon>
        <taxon>Methanobacteriaceae</taxon>
        <taxon>Methanobacterium</taxon>
    </lineage>
</organism>
<dbReference type="AlphaFoldDB" id="F0TBJ6"/>
<proteinExistence type="inferred from homology"/>
<evidence type="ECO:0000256" key="8">
    <source>
        <dbReference type="ARBA" id="ARBA00022822"/>
    </source>
</evidence>
<keyword evidence="9" id="KW-0057">Aromatic amino acid biosynthesis</keyword>
<sequence length="278" mass="30599">MKTRPSISEILIKRRETLEELKEKVPLETLLDRLDSDKGNSKNNQSFKDFRGSINHDEDVAVICEFKPASPSKGHISDSKIQDALEVFKKADASAVSILTEENYFNGSLENIKIAQNIIELPILRKDFLMDEYQIYEAKLAGANAVLLMNDVYPDIKEGISLCSELELGYIVECKNREDIEHSLAADADVVGVNNRNFQNFSVDLKTTQKLSNSVPPEVVLVSESGVQGPEDAKKVAGYGADAILVGSAIMGTANTEDMHRAAKNIIKSVKGLKVGRT</sequence>
<evidence type="ECO:0000256" key="9">
    <source>
        <dbReference type="ARBA" id="ARBA00023141"/>
    </source>
</evidence>
<dbReference type="InterPro" id="IPR013798">
    <property type="entry name" value="Indole-3-glycerol_P_synth_dom"/>
</dbReference>
<keyword evidence="8" id="KW-0822">Tryptophan biosynthesis</keyword>
<dbReference type="HOGENOM" id="CLU_034247_0_1_2"/>
<dbReference type="EC" id="4.1.1.48" evidence="4"/>
<dbReference type="PANTHER" id="PTHR22854">
    <property type="entry name" value="TRYPTOPHAN BIOSYNTHESIS PROTEIN"/>
    <property type="match status" value="1"/>
</dbReference>
<dbReference type="eggNOG" id="arCOG01088">
    <property type="taxonomic scope" value="Archaea"/>
</dbReference>
<dbReference type="STRING" id="877455.Metbo_2046"/>
<comment type="pathway">
    <text evidence="2">Amino-acid biosynthesis; L-tryptophan biosynthesis; L-tryptophan from chorismate: step 4/5.</text>
</comment>
<dbReference type="GO" id="GO:0004640">
    <property type="term" value="F:phosphoribosylanthranilate isomerase activity"/>
    <property type="evidence" value="ECO:0007669"/>
    <property type="project" value="TreeGrafter"/>
</dbReference>
<dbReference type="InterPro" id="IPR011060">
    <property type="entry name" value="RibuloseP-bd_barrel"/>
</dbReference>
<dbReference type="InterPro" id="IPR013785">
    <property type="entry name" value="Aldolase_TIM"/>
</dbReference>
<gene>
    <name evidence="12" type="ordered locus">Metbo_2046</name>
</gene>
<evidence type="ECO:0000313" key="12">
    <source>
        <dbReference type="EMBL" id="ADZ10265.1"/>
    </source>
</evidence>
<protein>
    <recommendedName>
        <fullName evidence="5">Indole-3-glycerol phosphate synthase</fullName>
        <ecNumber evidence="4">4.1.1.48</ecNumber>
    </recommendedName>
</protein>
<reference evidence="12 13" key="2">
    <citation type="journal article" date="2014" name="Int. J. Syst. Evol. Microbiol.">
        <title>Methanobacterium paludis sp. nov. and a novel strain of Methanobacterium lacus isolated from northern peatlands.</title>
        <authorList>
            <person name="Cadillo-Quiroz H."/>
            <person name="Brauer S.L."/>
            <person name="Goodson N."/>
            <person name="Yavitt J.B."/>
            <person name="Zinder S.H."/>
        </authorList>
    </citation>
    <scope>NUCLEOTIDE SEQUENCE [LARGE SCALE GENOMIC DNA]</scope>
    <source>
        <strain evidence="12 13">AL-21</strain>
    </source>
</reference>
<dbReference type="GeneID" id="10278508"/>
<evidence type="ECO:0000256" key="7">
    <source>
        <dbReference type="ARBA" id="ARBA00022793"/>
    </source>
</evidence>
<dbReference type="EMBL" id="CP002551">
    <property type="protein sequence ID" value="ADZ10265.1"/>
    <property type="molecule type" value="Genomic_DNA"/>
</dbReference>
<dbReference type="PROSITE" id="PS00614">
    <property type="entry name" value="IGPS"/>
    <property type="match status" value="1"/>
</dbReference>
<evidence type="ECO:0000256" key="3">
    <source>
        <dbReference type="ARBA" id="ARBA00008737"/>
    </source>
</evidence>
<dbReference type="PANTHER" id="PTHR22854:SF2">
    <property type="entry name" value="INDOLE-3-GLYCEROL-PHOSPHATE SYNTHASE"/>
    <property type="match status" value="1"/>
</dbReference>
<comment type="similarity">
    <text evidence="3">Belongs to the TrpC family.</text>
</comment>
<dbReference type="UniPathway" id="UPA00035">
    <property type="reaction ID" value="UER00043"/>
</dbReference>
<dbReference type="InterPro" id="IPR045186">
    <property type="entry name" value="Indole-3-glycerol_P_synth"/>
</dbReference>
<keyword evidence="13" id="KW-1185">Reference proteome</keyword>
<dbReference type="OrthoDB" id="15223at2157"/>
<evidence type="ECO:0000256" key="6">
    <source>
        <dbReference type="ARBA" id="ARBA00022605"/>
    </source>
</evidence>
<keyword evidence="10 12" id="KW-0456">Lyase</keyword>
<keyword evidence="7" id="KW-0210">Decarboxylase</keyword>
<evidence type="ECO:0000259" key="11">
    <source>
        <dbReference type="Pfam" id="PF00218"/>
    </source>
</evidence>